<comment type="subcellular location">
    <subcellularLocation>
        <location evidence="1">Membrane</location>
        <topology evidence="1">Multi-pass membrane protein</topology>
    </subcellularLocation>
</comment>
<dbReference type="GO" id="GO:0016020">
    <property type="term" value="C:membrane"/>
    <property type="evidence" value="ECO:0007669"/>
    <property type="project" value="UniProtKB-SubCell"/>
</dbReference>
<evidence type="ECO:0000256" key="6">
    <source>
        <dbReference type="SAM" id="Phobius"/>
    </source>
</evidence>
<name>D3BHB0_HETP5</name>
<dbReference type="Pfam" id="PF08507">
    <property type="entry name" value="COPI_assoc"/>
    <property type="match status" value="1"/>
</dbReference>
<proteinExistence type="predicted"/>
<keyword evidence="2 6" id="KW-0812">Transmembrane</keyword>
<dbReference type="OMA" id="RSKEPCG"/>
<evidence type="ECO:0000256" key="3">
    <source>
        <dbReference type="ARBA" id="ARBA00022989"/>
    </source>
</evidence>
<feature type="transmembrane region" description="Helical" evidence="6">
    <location>
        <begin position="141"/>
        <end position="161"/>
    </location>
</feature>
<evidence type="ECO:0000256" key="5">
    <source>
        <dbReference type="SAM" id="MobiDB-lite"/>
    </source>
</evidence>
<dbReference type="InterPro" id="IPR013714">
    <property type="entry name" value="Golgi_TVP15"/>
</dbReference>
<reference evidence="7 8" key="1">
    <citation type="journal article" date="2011" name="Genome Res.">
        <title>Phylogeny-wide analysis of social amoeba genomes highlights ancient origins for complex intercellular communication.</title>
        <authorList>
            <person name="Heidel A.J."/>
            <person name="Lawal H.M."/>
            <person name="Felder M."/>
            <person name="Schilde C."/>
            <person name="Helps N.R."/>
            <person name="Tunggal B."/>
            <person name="Rivero F."/>
            <person name="John U."/>
            <person name="Schleicher M."/>
            <person name="Eichinger L."/>
            <person name="Platzer M."/>
            <person name="Noegel A.A."/>
            <person name="Schaap P."/>
            <person name="Gloeckner G."/>
        </authorList>
    </citation>
    <scope>NUCLEOTIDE SEQUENCE [LARGE SCALE GENOMIC DNA]</scope>
    <source>
        <strain evidence="8">ATCC 26659 / Pp 5 / PN500</strain>
    </source>
</reference>
<protein>
    <submittedName>
        <fullName evidence="7">Uncharacterized protein</fullName>
    </submittedName>
</protein>
<evidence type="ECO:0000313" key="7">
    <source>
        <dbReference type="EMBL" id="EFA79087.1"/>
    </source>
</evidence>
<feature type="compositionally biased region" description="Basic and acidic residues" evidence="5">
    <location>
        <begin position="193"/>
        <end position="207"/>
    </location>
</feature>
<accession>D3BHB0</accession>
<dbReference type="Proteomes" id="UP000001396">
    <property type="component" value="Unassembled WGS sequence"/>
</dbReference>
<keyword evidence="8" id="KW-1185">Reference proteome</keyword>
<dbReference type="RefSeq" id="XP_020431209.1">
    <property type="nucleotide sequence ID" value="XM_020578745.1"/>
</dbReference>
<dbReference type="AlphaFoldDB" id="D3BHB0"/>
<evidence type="ECO:0000256" key="2">
    <source>
        <dbReference type="ARBA" id="ARBA00022692"/>
    </source>
</evidence>
<feature type="region of interest" description="Disordered" evidence="5">
    <location>
        <begin position="193"/>
        <end position="214"/>
    </location>
</feature>
<keyword evidence="3 6" id="KW-1133">Transmembrane helix</keyword>
<dbReference type="InParanoid" id="D3BHB0"/>
<comment type="caution">
    <text evidence="7">The sequence shown here is derived from an EMBL/GenBank/DDBJ whole genome shotgun (WGS) entry which is preliminary data.</text>
</comment>
<feature type="transmembrane region" description="Helical" evidence="6">
    <location>
        <begin position="70"/>
        <end position="92"/>
    </location>
</feature>
<gene>
    <name evidence="7" type="ORF">PPL_07912</name>
</gene>
<feature type="transmembrane region" description="Helical" evidence="6">
    <location>
        <begin position="35"/>
        <end position="58"/>
    </location>
</feature>
<dbReference type="EMBL" id="ADBJ01000036">
    <property type="protein sequence ID" value="EFA79087.1"/>
    <property type="molecule type" value="Genomic_DNA"/>
</dbReference>
<sequence>MMHAVGEIFQPNEPPLERSKEPCGFVCCLLFSFKIFVRIFCLICGIAQCGMGAWSFYSMATTNDHSIQSYLQYAVIGFYGILSGLMIIYAEIRNRWTRKAIRVFIFLANGLARGLVYFLIGVVNVPIPITIMKIKLLTARYIGFVIIGGGLLSILSFLLGWRRKRLRKNYDLTVAQEKAKKTQIYELFEQTEDDKKKTDINKDKDLEMQNFEEA</sequence>
<evidence type="ECO:0000313" key="8">
    <source>
        <dbReference type="Proteomes" id="UP000001396"/>
    </source>
</evidence>
<organism evidence="7 8">
    <name type="scientific">Heterostelium pallidum (strain ATCC 26659 / Pp 5 / PN500)</name>
    <name type="common">Cellular slime mold</name>
    <name type="synonym">Polysphondylium pallidum</name>
    <dbReference type="NCBI Taxonomy" id="670386"/>
    <lineage>
        <taxon>Eukaryota</taxon>
        <taxon>Amoebozoa</taxon>
        <taxon>Evosea</taxon>
        <taxon>Eumycetozoa</taxon>
        <taxon>Dictyostelia</taxon>
        <taxon>Acytosteliales</taxon>
        <taxon>Acytosteliaceae</taxon>
        <taxon>Heterostelium</taxon>
    </lineage>
</organism>
<keyword evidence="4 6" id="KW-0472">Membrane</keyword>
<dbReference type="GeneID" id="31363392"/>
<evidence type="ECO:0000256" key="4">
    <source>
        <dbReference type="ARBA" id="ARBA00023136"/>
    </source>
</evidence>
<evidence type="ECO:0000256" key="1">
    <source>
        <dbReference type="ARBA" id="ARBA00004141"/>
    </source>
</evidence>
<feature type="transmembrane region" description="Helical" evidence="6">
    <location>
        <begin position="104"/>
        <end position="129"/>
    </location>
</feature>